<sequence>MKLSKWEPTKEPRSGVGEGERKGKDLEVEDNDLGTQ</sequence>
<evidence type="ECO:0000256" key="1">
    <source>
        <dbReference type="SAM" id="MobiDB-lite"/>
    </source>
</evidence>
<feature type="region of interest" description="Disordered" evidence="1">
    <location>
        <begin position="1"/>
        <end position="36"/>
    </location>
</feature>
<comment type="caution">
    <text evidence="2">The sequence shown here is derived from an EMBL/GenBank/DDBJ whole genome shotgun (WGS) entry which is preliminary data.</text>
</comment>
<dbReference type="AlphaFoldDB" id="A0AAV5LI57"/>
<protein>
    <submittedName>
        <fullName evidence="2">Uncharacterized protein</fullName>
    </submittedName>
</protein>
<evidence type="ECO:0000313" key="3">
    <source>
        <dbReference type="Proteomes" id="UP001054252"/>
    </source>
</evidence>
<keyword evidence="3" id="KW-1185">Reference proteome</keyword>
<evidence type="ECO:0000313" key="2">
    <source>
        <dbReference type="EMBL" id="GKV37056.1"/>
    </source>
</evidence>
<reference evidence="2 3" key="1">
    <citation type="journal article" date="2021" name="Commun. Biol.">
        <title>The genome of Shorea leprosula (Dipterocarpaceae) highlights the ecological relevance of drought in aseasonal tropical rainforests.</title>
        <authorList>
            <person name="Ng K.K.S."/>
            <person name="Kobayashi M.J."/>
            <person name="Fawcett J.A."/>
            <person name="Hatakeyama M."/>
            <person name="Paape T."/>
            <person name="Ng C.H."/>
            <person name="Ang C.C."/>
            <person name="Tnah L.H."/>
            <person name="Lee C.T."/>
            <person name="Nishiyama T."/>
            <person name="Sese J."/>
            <person name="O'Brien M.J."/>
            <person name="Copetti D."/>
            <person name="Mohd Noor M.I."/>
            <person name="Ong R.C."/>
            <person name="Putra M."/>
            <person name="Sireger I.Z."/>
            <person name="Indrioko S."/>
            <person name="Kosugi Y."/>
            <person name="Izuno A."/>
            <person name="Isagi Y."/>
            <person name="Lee S.L."/>
            <person name="Shimizu K.K."/>
        </authorList>
    </citation>
    <scope>NUCLEOTIDE SEQUENCE [LARGE SCALE GENOMIC DNA]</scope>
    <source>
        <strain evidence="2">214</strain>
    </source>
</reference>
<dbReference type="Proteomes" id="UP001054252">
    <property type="component" value="Unassembled WGS sequence"/>
</dbReference>
<gene>
    <name evidence="2" type="ORF">SLEP1_g45125</name>
</gene>
<feature type="compositionally biased region" description="Basic and acidic residues" evidence="1">
    <location>
        <begin position="1"/>
        <end position="26"/>
    </location>
</feature>
<feature type="compositionally biased region" description="Acidic residues" evidence="1">
    <location>
        <begin position="27"/>
        <end position="36"/>
    </location>
</feature>
<organism evidence="2 3">
    <name type="scientific">Rubroshorea leprosula</name>
    <dbReference type="NCBI Taxonomy" id="152421"/>
    <lineage>
        <taxon>Eukaryota</taxon>
        <taxon>Viridiplantae</taxon>
        <taxon>Streptophyta</taxon>
        <taxon>Embryophyta</taxon>
        <taxon>Tracheophyta</taxon>
        <taxon>Spermatophyta</taxon>
        <taxon>Magnoliopsida</taxon>
        <taxon>eudicotyledons</taxon>
        <taxon>Gunneridae</taxon>
        <taxon>Pentapetalae</taxon>
        <taxon>rosids</taxon>
        <taxon>malvids</taxon>
        <taxon>Malvales</taxon>
        <taxon>Dipterocarpaceae</taxon>
        <taxon>Rubroshorea</taxon>
    </lineage>
</organism>
<proteinExistence type="predicted"/>
<name>A0AAV5LI57_9ROSI</name>
<dbReference type="EMBL" id="BPVZ01000120">
    <property type="protein sequence ID" value="GKV37056.1"/>
    <property type="molecule type" value="Genomic_DNA"/>
</dbReference>
<accession>A0AAV5LI57</accession>